<feature type="transmembrane region" description="Helical" evidence="5">
    <location>
        <begin position="208"/>
        <end position="237"/>
    </location>
</feature>
<comment type="subcellular location">
    <subcellularLocation>
        <location evidence="1">Membrane</location>
        <topology evidence="1">Multi-pass membrane protein</topology>
    </subcellularLocation>
</comment>
<dbReference type="RefSeq" id="WP_229933114.1">
    <property type="nucleotide sequence ID" value="NZ_CAJHOF010000012.1"/>
</dbReference>
<evidence type="ECO:0000256" key="2">
    <source>
        <dbReference type="ARBA" id="ARBA00022692"/>
    </source>
</evidence>
<protein>
    <recommendedName>
        <fullName evidence="8">EI24 domain-containing protein</fullName>
    </recommendedName>
</protein>
<dbReference type="InterPro" id="IPR059112">
    <property type="entry name" value="CysZ/EI24"/>
</dbReference>
<dbReference type="Proteomes" id="UP000789803">
    <property type="component" value="Unassembled WGS sequence"/>
</dbReference>
<evidence type="ECO:0000256" key="4">
    <source>
        <dbReference type="ARBA" id="ARBA00023136"/>
    </source>
</evidence>
<evidence type="ECO:0000313" key="7">
    <source>
        <dbReference type="Proteomes" id="UP000789803"/>
    </source>
</evidence>
<keyword evidence="2 5" id="KW-0812">Transmembrane</keyword>
<evidence type="ECO:0000256" key="1">
    <source>
        <dbReference type="ARBA" id="ARBA00004141"/>
    </source>
</evidence>
<comment type="caution">
    <text evidence="6">The sequence shown here is derived from an EMBL/GenBank/DDBJ whole genome shotgun (WGS) entry which is preliminary data.</text>
</comment>
<accession>A0ABM8Q858</accession>
<sequence length="249" mass="28429">MIEIFSISLRDFWTKKFIKLTIMPLILSILLLGFAVAFSASSVSEALIGVIQTGDFGYFNLSDNEIFKIVVSSAILKWFMASIFYLFGAYLVLIVSVFVALFVVGFFTPLVVKEINARHYGLDLSDLPSTAFVMRKMIVEIFKFLGILVVSLPFLVLPFLNFIAISVPFFYLYYKFLLIDVASNVLNDIKFRLALLEGGTMAFSVSCLVFYILCLVPFVGLFFQLFFIIFLTHLLFYKYHKVSPKLQEF</sequence>
<reference evidence="6 7" key="1">
    <citation type="submission" date="2020-11" db="EMBL/GenBank/DDBJ databases">
        <authorList>
            <person name="Peeters C."/>
        </authorList>
    </citation>
    <scope>NUCLEOTIDE SEQUENCE [LARGE SCALE GENOMIC DNA]</scope>
    <source>
        <strain evidence="6 7">LMG 7974</strain>
    </source>
</reference>
<dbReference type="Pfam" id="PF07264">
    <property type="entry name" value="EI24"/>
    <property type="match status" value="1"/>
</dbReference>
<name>A0ABM8Q858_9BACT</name>
<proteinExistence type="predicted"/>
<feature type="transmembrane region" description="Helical" evidence="5">
    <location>
        <begin position="83"/>
        <end position="112"/>
    </location>
</feature>
<keyword evidence="3 5" id="KW-1133">Transmembrane helix</keyword>
<organism evidence="6 7">
    <name type="scientific">Campylobacter majalis</name>
    <dbReference type="NCBI Taxonomy" id="2790656"/>
    <lineage>
        <taxon>Bacteria</taxon>
        <taxon>Pseudomonadati</taxon>
        <taxon>Campylobacterota</taxon>
        <taxon>Epsilonproteobacteria</taxon>
        <taxon>Campylobacterales</taxon>
        <taxon>Campylobacteraceae</taxon>
        <taxon>Campylobacter</taxon>
    </lineage>
</organism>
<evidence type="ECO:0000256" key="3">
    <source>
        <dbReference type="ARBA" id="ARBA00022989"/>
    </source>
</evidence>
<keyword evidence="7" id="KW-1185">Reference proteome</keyword>
<evidence type="ECO:0000313" key="6">
    <source>
        <dbReference type="EMBL" id="CAD7289066.1"/>
    </source>
</evidence>
<dbReference type="EMBL" id="CAJHOF010000012">
    <property type="protein sequence ID" value="CAD7289066.1"/>
    <property type="molecule type" value="Genomic_DNA"/>
</dbReference>
<evidence type="ECO:0008006" key="8">
    <source>
        <dbReference type="Google" id="ProtNLM"/>
    </source>
</evidence>
<keyword evidence="4 5" id="KW-0472">Membrane</keyword>
<evidence type="ECO:0000256" key="5">
    <source>
        <dbReference type="SAM" id="Phobius"/>
    </source>
</evidence>
<feature type="transmembrane region" description="Helical" evidence="5">
    <location>
        <begin position="144"/>
        <end position="174"/>
    </location>
</feature>
<gene>
    <name evidence="6" type="ORF">LMG7974_01322</name>
</gene>